<dbReference type="InterPro" id="IPR014756">
    <property type="entry name" value="Ig_E-set"/>
</dbReference>
<dbReference type="Pfam" id="PF03404">
    <property type="entry name" value="Mo-co_dimer"/>
    <property type="match status" value="1"/>
</dbReference>
<feature type="domain" description="Oxidoreductase molybdopterin-binding" evidence="9">
    <location>
        <begin position="61"/>
        <end position="243"/>
    </location>
</feature>
<dbReference type="FunFam" id="3.90.420.10:FF:000004">
    <property type="entry name" value="Sulfite oxidase"/>
    <property type="match status" value="1"/>
</dbReference>
<sequence length="423" mass="46754">MASSGAAKELQLQGLRTYEQEPRRSASLIVNSQEPFNAETPASVLSSSYLTDEDMFYKRNHGPIPILPDPSTYNLIVTGALPNPLSLSLDFLKSLPKYTVVATLQCAGNRRTEMSKVRKVRGVGWGAAAIGTAAWGGAKLSDVLKLAGVDHFSNVTAEKGRHVEFVSCDLCKEENGGAYKASIPLLHATNPEADVLLAYEMNGKVLNRDHGYPLRVVVPGVIGARSVKWIERIIISERECQGFFQQKDYKMFPPRVDWDNIDWQSRRPLMDFPVQSAICEPQDGVVVKSGDAVDLYGYAVAGGGRGIERVDISVDNGKSWMEAHRLPKLQVGSDGYEDDSQRPDWAWTLWELKNVNVETPCTVIVKAVDTAANVQPADVGDIWNLRGVLNNSWHKITLQAQHPSSMSKLIRVWHLFHCAKATN</sequence>
<evidence type="ECO:0000256" key="5">
    <source>
        <dbReference type="ARBA" id="ARBA00022505"/>
    </source>
</evidence>
<evidence type="ECO:0000256" key="7">
    <source>
        <dbReference type="ARBA" id="ARBA00023002"/>
    </source>
</evidence>
<dbReference type="GO" id="GO:0020037">
    <property type="term" value="F:heme binding"/>
    <property type="evidence" value="ECO:0007669"/>
    <property type="project" value="TreeGrafter"/>
</dbReference>
<evidence type="ECO:0000313" key="12">
    <source>
        <dbReference type="Proteomes" id="UP000822688"/>
    </source>
</evidence>
<dbReference type="InterPro" id="IPR005066">
    <property type="entry name" value="MoCF_OxRdtse_dimer"/>
</dbReference>
<dbReference type="GO" id="GO:0008482">
    <property type="term" value="F:sulfite oxidase activity"/>
    <property type="evidence" value="ECO:0007669"/>
    <property type="project" value="UniProtKB-EC"/>
</dbReference>
<dbReference type="CDD" id="cd02111">
    <property type="entry name" value="eukary_SO_Moco"/>
    <property type="match status" value="1"/>
</dbReference>
<comment type="pathway">
    <text evidence="2">Sulfur metabolism.</text>
</comment>
<evidence type="ECO:0000256" key="4">
    <source>
        <dbReference type="ARBA" id="ARBA00012505"/>
    </source>
</evidence>
<keyword evidence="7" id="KW-0560">Oxidoreductase</keyword>
<dbReference type="AlphaFoldDB" id="A0A8T0GJQ9"/>
<dbReference type="InterPro" id="IPR000572">
    <property type="entry name" value="OxRdtase_Mopterin-bd_dom"/>
</dbReference>
<feature type="domain" description="Moybdenum cofactor oxidoreductase dimerisation" evidence="10">
    <location>
        <begin position="268"/>
        <end position="399"/>
    </location>
</feature>
<dbReference type="GO" id="GO:0030151">
    <property type="term" value="F:molybdenum ion binding"/>
    <property type="evidence" value="ECO:0007669"/>
    <property type="project" value="InterPro"/>
</dbReference>
<accession>A0A8T0GJQ9</accession>
<dbReference type="EC" id="1.8.3.1" evidence="4"/>
<dbReference type="PANTHER" id="PTHR19372:SF7">
    <property type="entry name" value="SULFITE OXIDASE, MITOCHONDRIAL"/>
    <property type="match status" value="1"/>
</dbReference>
<keyword evidence="6" id="KW-0479">Metal-binding</keyword>
<dbReference type="InterPro" id="IPR008335">
    <property type="entry name" value="Mopterin_OxRdtase_euk"/>
</dbReference>
<dbReference type="EMBL" id="CM026431">
    <property type="protein sequence ID" value="KAG0559243.1"/>
    <property type="molecule type" value="Genomic_DNA"/>
</dbReference>
<evidence type="ECO:0000256" key="6">
    <source>
        <dbReference type="ARBA" id="ARBA00022723"/>
    </source>
</evidence>
<evidence type="ECO:0000313" key="11">
    <source>
        <dbReference type="EMBL" id="KAG0559243.1"/>
    </source>
</evidence>
<comment type="caution">
    <text evidence="11">The sequence shown here is derived from an EMBL/GenBank/DDBJ whole genome shotgun (WGS) entry which is preliminary data.</text>
</comment>
<dbReference type="GO" id="GO:0006790">
    <property type="term" value="P:sulfur compound metabolic process"/>
    <property type="evidence" value="ECO:0007669"/>
    <property type="project" value="TreeGrafter"/>
</dbReference>
<name>A0A8T0GJQ9_CERPU</name>
<dbReference type="SUPFAM" id="SSF81296">
    <property type="entry name" value="E set domains"/>
    <property type="match status" value="1"/>
</dbReference>
<dbReference type="GO" id="GO:0005739">
    <property type="term" value="C:mitochondrion"/>
    <property type="evidence" value="ECO:0007669"/>
    <property type="project" value="TreeGrafter"/>
</dbReference>
<evidence type="ECO:0000256" key="2">
    <source>
        <dbReference type="ARBA" id="ARBA00004678"/>
    </source>
</evidence>
<dbReference type="SUPFAM" id="SSF56524">
    <property type="entry name" value="Oxidoreductase molybdopterin-binding domain"/>
    <property type="match status" value="1"/>
</dbReference>
<evidence type="ECO:0000259" key="10">
    <source>
        <dbReference type="Pfam" id="PF03404"/>
    </source>
</evidence>
<gene>
    <name evidence="11" type="ORF">KC19_10G090000</name>
</gene>
<protein>
    <recommendedName>
        <fullName evidence="8">Sulfite oxidase</fullName>
        <ecNumber evidence="4">1.8.3.1</ecNumber>
    </recommendedName>
</protein>
<evidence type="ECO:0000256" key="1">
    <source>
        <dbReference type="ARBA" id="ARBA00001924"/>
    </source>
</evidence>
<evidence type="ECO:0000259" key="9">
    <source>
        <dbReference type="Pfam" id="PF00174"/>
    </source>
</evidence>
<evidence type="ECO:0000256" key="8">
    <source>
        <dbReference type="ARBA" id="ARBA00070338"/>
    </source>
</evidence>
<comment type="pathway">
    <text evidence="3">Energy metabolism; sulfur metabolism.</text>
</comment>
<organism evidence="11 12">
    <name type="scientific">Ceratodon purpureus</name>
    <name type="common">Fire moss</name>
    <name type="synonym">Dicranum purpureum</name>
    <dbReference type="NCBI Taxonomy" id="3225"/>
    <lineage>
        <taxon>Eukaryota</taxon>
        <taxon>Viridiplantae</taxon>
        <taxon>Streptophyta</taxon>
        <taxon>Embryophyta</taxon>
        <taxon>Bryophyta</taxon>
        <taxon>Bryophytina</taxon>
        <taxon>Bryopsida</taxon>
        <taxon>Dicranidae</taxon>
        <taxon>Pseudoditrichales</taxon>
        <taxon>Ditrichaceae</taxon>
        <taxon>Ceratodon</taxon>
    </lineage>
</organism>
<keyword evidence="5" id="KW-0500">Molybdenum</keyword>
<keyword evidence="12" id="KW-1185">Reference proteome</keyword>
<proteinExistence type="predicted"/>
<dbReference type="Gene3D" id="2.60.40.650">
    <property type="match status" value="1"/>
</dbReference>
<dbReference type="Pfam" id="PF00174">
    <property type="entry name" value="Oxidored_molyb"/>
    <property type="match status" value="1"/>
</dbReference>
<dbReference type="FunFam" id="2.60.40.650:FF:000002">
    <property type="entry name" value="sulfite oxidase"/>
    <property type="match status" value="1"/>
</dbReference>
<dbReference type="PANTHER" id="PTHR19372">
    <property type="entry name" value="SULFITE REDUCTASE"/>
    <property type="match status" value="1"/>
</dbReference>
<dbReference type="InterPro" id="IPR036374">
    <property type="entry name" value="OxRdtase_Mopterin-bd_sf"/>
</dbReference>
<comment type="cofactor">
    <cofactor evidence="1">
        <name>Mo-molybdopterin</name>
        <dbReference type="ChEBI" id="CHEBI:71302"/>
    </cofactor>
</comment>
<reference evidence="11" key="1">
    <citation type="submission" date="2020-06" db="EMBL/GenBank/DDBJ databases">
        <title>WGS assembly of Ceratodon purpureus strain R40.</title>
        <authorList>
            <person name="Carey S.B."/>
            <person name="Jenkins J."/>
            <person name="Shu S."/>
            <person name="Lovell J.T."/>
            <person name="Sreedasyam A."/>
            <person name="Maumus F."/>
            <person name="Tiley G.P."/>
            <person name="Fernandez-Pozo N."/>
            <person name="Barry K."/>
            <person name="Chen C."/>
            <person name="Wang M."/>
            <person name="Lipzen A."/>
            <person name="Daum C."/>
            <person name="Saski C.A."/>
            <person name="Payton A.C."/>
            <person name="Mcbreen J.C."/>
            <person name="Conrad R.E."/>
            <person name="Kollar L.M."/>
            <person name="Olsson S."/>
            <person name="Huttunen S."/>
            <person name="Landis J.B."/>
            <person name="Wickett N.J."/>
            <person name="Johnson M.G."/>
            <person name="Rensing S.A."/>
            <person name="Grimwood J."/>
            <person name="Schmutz J."/>
            <person name="Mcdaniel S.F."/>
        </authorList>
    </citation>
    <scope>NUCLEOTIDE SEQUENCE</scope>
    <source>
        <strain evidence="11">R40</strain>
    </source>
</reference>
<evidence type="ECO:0000256" key="3">
    <source>
        <dbReference type="ARBA" id="ARBA00004971"/>
    </source>
</evidence>
<dbReference type="PRINTS" id="PR00407">
    <property type="entry name" value="EUMOPTERIN"/>
</dbReference>
<dbReference type="Gene3D" id="3.90.420.10">
    <property type="entry name" value="Oxidoreductase, molybdopterin-binding domain"/>
    <property type="match status" value="1"/>
</dbReference>
<dbReference type="GO" id="GO:0043546">
    <property type="term" value="F:molybdopterin cofactor binding"/>
    <property type="evidence" value="ECO:0007669"/>
    <property type="project" value="TreeGrafter"/>
</dbReference>
<dbReference type="Proteomes" id="UP000822688">
    <property type="component" value="Chromosome 10"/>
</dbReference>